<evidence type="ECO:0000313" key="5">
    <source>
        <dbReference type="Proteomes" id="UP000829925"/>
    </source>
</evidence>
<dbReference type="InterPro" id="IPR051785">
    <property type="entry name" value="MMCE/EMCE_epimerase"/>
</dbReference>
<dbReference type="GO" id="GO:0004493">
    <property type="term" value="F:methylmalonyl-CoA epimerase activity"/>
    <property type="evidence" value="ECO:0007669"/>
    <property type="project" value="UniProtKB-EC"/>
</dbReference>
<proteinExistence type="inferred from homology"/>
<dbReference type="Pfam" id="PF13669">
    <property type="entry name" value="Glyoxalase_4"/>
    <property type="match status" value="1"/>
</dbReference>
<dbReference type="NCBIfam" id="TIGR03081">
    <property type="entry name" value="metmalonyl_epim"/>
    <property type="match status" value="1"/>
</dbReference>
<sequence>MLTNLEHLGLAVHDLSAATALYTKLLGVAPYKQEHVASEAVDTVFFKVGGSKIELLAGTSADSAITKYLLKKPEGIHHVAFEVDDIRAEMARLRAEGFVLLNEEPKRGADNKLVCFVHPKSAAGVLVELCQTIGNSEVVRSEIANGEVNYPSA</sequence>
<dbReference type="CDD" id="cd07249">
    <property type="entry name" value="MMCE"/>
    <property type="match status" value="1"/>
</dbReference>
<organism evidence="4 5">
    <name type="scientific">Hymenobacter aerilatus</name>
    <dbReference type="NCBI Taxonomy" id="2932251"/>
    <lineage>
        <taxon>Bacteria</taxon>
        <taxon>Pseudomonadati</taxon>
        <taxon>Bacteroidota</taxon>
        <taxon>Cytophagia</taxon>
        <taxon>Cytophagales</taxon>
        <taxon>Hymenobacteraceae</taxon>
        <taxon>Hymenobacter</taxon>
    </lineage>
</organism>
<reference evidence="4 5" key="1">
    <citation type="submission" date="2022-04" db="EMBL/GenBank/DDBJ databases">
        <title>Hymenobacter sp. isolated from the air.</title>
        <authorList>
            <person name="Won M."/>
            <person name="Lee C.-M."/>
            <person name="Woen H.-Y."/>
            <person name="Kwon S.-W."/>
        </authorList>
    </citation>
    <scope>NUCLEOTIDE SEQUENCE [LARGE SCALE GENOMIC DNA]</scope>
    <source>
        <strain evidence="5">5413 J-13</strain>
    </source>
</reference>
<keyword evidence="5" id="KW-1185">Reference proteome</keyword>
<protein>
    <submittedName>
        <fullName evidence="4">Methylmalonyl-CoA epimerase</fullName>
        <ecNumber evidence="4">5.1.99.1</ecNumber>
    </submittedName>
</protein>
<keyword evidence="4" id="KW-0413">Isomerase</keyword>
<dbReference type="InterPro" id="IPR017515">
    <property type="entry name" value="MeMalonyl-CoA_epimerase"/>
</dbReference>
<name>A0A8T9SY22_9BACT</name>
<dbReference type="EMBL" id="CP095053">
    <property type="protein sequence ID" value="UOR06281.1"/>
    <property type="molecule type" value="Genomic_DNA"/>
</dbReference>
<evidence type="ECO:0000256" key="1">
    <source>
        <dbReference type="ARBA" id="ARBA00009308"/>
    </source>
</evidence>
<dbReference type="AlphaFoldDB" id="A0A8T9SY22"/>
<dbReference type="KEGG" id="haei:MUN82_04100"/>
<dbReference type="SUPFAM" id="SSF54593">
    <property type="entry name" value="Glyoxalase/Bleomycin resistance protein/Dihydroxybiphenyl dioxygenase"/>
    <property type="match status" value="1"/>
</dbReference>
<feature type="domain" description="VOC" evidence="3">
    <location>
        <begin position="4"/>
        <end position="132"/>
    </location>
</feature>
<dbReference type="InterPro" id="IPR037523">
    <property type="entry name" value="VOC_core"/>
</dbReference>
<evidence type="ECO:0000259" key="3">
    <source>
        <dbReference type="PROSITE" id="PS51819"/>
    </source>
</evidence>
<dbReference type="Proteomes" id="UP000829925">
    <property type="component" value="Chromosome"/>
</dbReference>
<evidence type="ECO:0000256" key="2">
    <source>
        <dbReference type="ARBA" id="ARBA00022723"/>
    </source>
</evidence>
<dbReference type="EC" id="5.1.99.1" evidence="4"/>
<dbReference type="InterPro" id="IPR029068">
    <property type="entry name" value="Glyas_Bleomycin-R_OHBP_Dase"/>
</dbReference>
<dbReference type="PROSITE" id="PS51819">
    <property type="entry name" value="VOC"/>
    <property type="match status" value="1"/>
</dbReference>
<keyword evidence="2" id="KW-0479">Metal-binding</keyword>
<accession>A0A8T9SY22</accession>
<dbReference type="PANTHER" id="PTHR43048:SF3">
    <property type="entry name" value="METHYLMALONYL-COA EPIMERASE, MITOCHONDRIAL"/>
    <property type="match status" value="1"/>
</dbReference>
<dbReference type="GO" id="GO:0046872">
    <property type="term" value="F:metal ion binding"/>
    <property type="evidence" value="ECO:0007669"/>
    <property type="project" value="UniProtKB-KW"/>
</dbReference>
<gene>
    <name evidence="4" type="primary">mce</name>
    <name evidence="4" type="ORF">MUN82_04100</name>
</gene>
<dbReference type="PANTHER" id="PTHR43048">
    <property type="entry name" value="METHYLMALONYL-COA EPIMERASE"/>
    <property type="match status" value="1"/>
</dbReference>
<dbReference type="Gene3D" id="3.10.180.10">
    <property type="entry name" value="2,3-Dihydroxybiphenyl 1,2-Dioxygenase, domain 1"/>
    <property type="match status" value="1"/>
</dbReference>
<comment type="similarity">
    <text evidence="1">Belongs to the methylmalonyl-CoA epimerase family.</text>
</comment>
<evidence type="ECO:0000313" key="4">
    <source>
        <dbReference type="EMBL" id="UOR06281.1"/>
    </source>
</evidence>
<dbReference type="GO" id="GO:0046491">
    <property type="term" value="P:L-methylmalonyl-CoA metabolic process"/>
    <property type="evidence" value="ECO:0007669"/>
    <property type="project" value="TreeGrafter"/>
</dbReference>
<dbReference type="RefSeq" id="WP_245095225.1">
    <property type="nucleotide sequence ID" value="NZ_CP095053.1"/>
</dbReference>